<proteinExistence type="predicted"/>
<keyword evidence="2" id="KW-1185">Reference proteome</keyword>
<reference evidence="1" key="1">
    <citation type="journal article" date="2020" name="bioRxiv">
        <title>Chromosome-level reference genome of the European wasp spider Argiope bruennichi: a resource for studies on range expansion and evolutionary adaptation.</title>
        <authorList>
            <person name="Sheffer M.M."/>
            <person name="Hoppe A."/>
            <person name="Krehenwinkel H."/>
            <person name="Uhl G."/>
            <person name="Kuss A.W."/>
            <person name="Jensen L."/>
            <person name="Jensen C."/>
            <person name="Gillespie R.G."/>
            <person name="Hoff K.J."/>
            <person name="Prost S."/>
        </authorList>
    </citation>
    <scope>NUCLEOTIDE SEQUENCE</scope>
</reference>
<organism evidence="1 2">
    <name type="scientific">Argiope bruennichi</name>
    <name type="common">Wasp spider</name>
    <name type="synonym">Aranea bruennichi</name>
    <dbReference type="NCBI Taxonomy" id="94029"/>
    <lineage>
        <taxon>Eukaryota</taxon>
        <taxon>Metazoa</taxon>
        <taxon>Ecdysozoa</taxon>
        <taxon>Arthropoda</taxon>
        <taxon>Chelicerata</taxon>
        <taxon>Arachnida</taxon>
        <taxon>Araneae</taxon>
        <taxon>Araneomorphae</taxon>
        <taxon>Entelegynae</taxon>
        <taxon>Araneoidea</taxon>
        <taxon>Araneidae</taxon>
        <taxon>Argiope</taxon>
    </lineage>
</organism>
<reference evidence="1" key="2">
    <citation type="submission" date="2020-06" db="EMBL/GenBank/DDBJ databases">
        <authorList>
            <person name="Sheffer M."/>
        </authorList>
    </citation>
    <scope>NUCLEOTIDE SEQUENCE</scope>
</reference>
<gene>
    <name evidence="1" type="ORF">HNY73_016500</name>
</gene>
<protein>
    <submittedName>
        <fullName evidence="1">Uncharacterized protein</fullName>
    </submittedName>
</protein>
<dbReference type="EMBL" id="JABXBU010002227">
    <property type="protein sequence ID" value="KAF8773889.1"/>
    <property type="molecule type" value="Genomic_DNA"/>
</dbReference>
<evidence type="ECO:0000313" key="2">
    <source>
        <dbReference type="Proteomes" id="UP000807504"/>
    </source>
</evidence>
<sequence length="77" mass="8378">MQVPYAVPCAGRLAALEPTAVPTPAYNRKLRTIVTTIPTLNPLTPNFVSEKPTSTGLPPYIRSAGDVFSWPTFFCIL</sequence>
<name>A0A8T0ENX7_ARGBR</name>
<dbReference type="AlphaFoldDB" id="A0A8T0ENX7"/>
<evidence type="ECO:0000313" key="1">
    <source>
        <dbReference type="EMBL" id="KAF8773889.1"/>
    </source>
</evidence>
<comment type="caution">
    <text evidence="1">The sequence shown here is derived from an EMBL/GenBank/DDBJ whole genome shotgun (WGS) entry which is preliminary data.</text>
</comment>
<accession>A0A8T0ENX7</accession>
<dbReference type="Proteomes" id="UP000807504">
    <property type="component" value="Unassembled WGS sequence"/>
</dbReference>